<reference evidence="4" key="3">
    <citation type="submission" date="2021-02" db="UniProtKB">
        <authorList>
            <consortium name="EnsemblMetazoa"/>
        </authorList>
    </citation>
    <scope>IDENTIFICATION</scope>
    <source>
        <strain evidence="4">USDA</strain>
    </source>
</reference>
<name>E0VQD9_PEDHC</name>
<dbReference type="EMBL" id="DS235418">
    <property type="protein sequence ID" value="EEB15595.1"/>
    <property type="molecule type" value="Genomic_DNA"/>
</dbReference>
<keyword evidence="5" id="KW-1185">Reference proteome</keyword>
<feature type="chain" id="PRO_5014570183" description="Secreted ookinete protein" evidence="2">
    <location>
        <begin position="20"/>
        <end position="369"/>
    </location>
</feature>
<dbReference type="Proteomes" id="UP000009046">
    <property type="component" value="Unassembled WGS sequence"/>
</dbReference>
<accession>E0VQD9</accession>
<feature type="region of interest" description="Disordered" evidence="1">
    <location>
        <begin position="261"/>
        <end position="283"/>
    </location>
</feature>
<evidence type="ECO:0000256" key="2">
    <source>
        <dbReference type="SAM" id="SignalP"/>
    </source>
</evidence>
<dbReference type="AlphaFoldDB" id="E0VQD9"/>
<dbReference type="GeneID" id="8240234"/>
<evidence type="ECO:0008006" key="6">
    <source>
        <dbReference type="Google" id="ProtNLM"/>
    </source>
</evidence>
<gene>
    <name evidence="4" type="primary">8240234</name>
    <name evidence="3" type="ORF">Phum_PHUM376520</name>
</gene>
<reference evidence="3" key="2">
    <citation type="submission" date="2007-04" db="EMBL/GenBank/DDBJ databases">
        <title>The genome of the human body louse.</title>
        <authorList>
            <consortium name="The Human Body Louse Genome Consortium"/>
            <person name="Kirkness E."/>
            <person name="Walenz B."/>
            <person name="Hass B."/>
            <person name="Bruggner R."/>
            <person name="Strausberg R."/>
        </authorList>
    </citation>
    <scope>NUCLEOTIDE SEQUENCE</scope>
    <source>
        <strain evidence="3">USDA</strain>
    </source>
</reference>
<dbReference type="KEGG" id="phu:Phum_PHUM376520"/>
<dbReference type="EMBL" id="AAZO01004398">
    <property type="status" value="NOT_ANNOTATED_CDS"/>
    <property type="molecule type" value="Genomic_DNA"/>
</dbReference>
<evidence type="ECO:0000313" key="4">
    <source>
        <dbReference type="EnsemblMetazoa" id="PHUM376520-PA"/>
    </source>
</evidence>
<protein>
    <recommendedName>
        <fullName evidence="6">Secreted ookinete protein</fullName>
    </recommendedName>
</protein>
<feature type="signal peptide" evidence="2">
    <location>
        <begin position="1"/>
        <end position="19"/>
    </location>
</feature>
<dbReference type="EnsemblMetazoa" id="PHUM376520-RA">
    <property type="protein sequence ID" value="PHUM376520-PA"/>
    <property type="gene ID" value="PHUM376520"/>
</dbReference>
<feature type="compositionally biased region" description="Polar residues" evidence="1">
    <location>
        <begin position="264"/>
        <end position="280"/>
    </location>
</feature>
<proteinExistence type="predicted"/>
<reference evidence="3" key="1">
    <citation type="submission" date="2007-04" db="EMBL/GenBank/DDBJ databases">
        <title>Annotation of Pediculus humanus corporis strain USDA.</title>
        <authorList>
            <person name="Kirkness E."/>
            <person name="Hannick L."/>
            <person name="Hass B."/>
            <person name="Bruggner R."/>
            <person name="Lawson D."/>
            <person name="Bidwell S."/>
            <person name="Joardar V."/>
            <person name="Caler E."/>
            <person name="Walenz B."/>
            <person name="Inman J."/>
            <person name="Schobel S."/>
            <person name="Galinsky K."/>
            <person name="Amedeo P."/>
            <person name="Strausberg R."/>
        </authorList>
    </citation>
    <scope>NUCLEOTIDE SEQUENCE</scope>
    <source>
        <strain evidence="3">USDA</strain>
    </source>
</reference>
<dbReference type="CTD" id="8240234"/>
<evidence type="ECO:0000313" key="5">
    <source>
        <dbReference type="Proteomes" id="UP000009046"/>
    </source>
</evidence>
<sequence length="369" mass="42282">MHLNYIVLLLFSFFSLSLSTYKSEIGIFERVLNEETCSRNLLTVLNSKIIEFATNCNNSKSNIYVKTNEEYVLKDACLLANNMLYELCQRNDIKFDLLPLNVDKICPINFFNISSSGQNKFLKLKELLSNETYCSRICYDLDLIQGQCFSLAKINDLYLMLNKKTTTTTTQSNKETDDIIINTDLNENPQESTNKVNNVNTEKLQNKTTTISGTNYEKINNTLQSQSGLNEDQTLKIGDSIQTPSSSSSLLLLENKNYPKTIETLPQDNSPLNNQNQESDNTYEKKTTFIPARVYNKAQFRDNEDFDNSNINIDTYSKERFFQAFALEGKSNRRNRRRPNTNSYKKLESSLEEAIVSNAPHGSETNIVY</sequence>
<organism>
    <name type="scientific">Pediculus humanus subsp. corporis</name>
    <name type="common">Body louse</name>
    <dbReference type="NCBI Taxonomy" id="121224"/>
    <lineage>
        <taxon>Eukaryota</taxon>
        <taxon>Metazoa</taxon>
        <taxon>Ecdysozoa</taxon>
        <taxon>Arthropoda</taxon>
        <taxon>Hexapoda</taxon>
        <taxon>Insecta</taxon>
        <taxon>Pterygota</taxon>
        <taxon>Neoptera</taxon>
        <taxon>Paraneoptera</taxon>
        <taxon>Psocodea</taxon>
        <taxon>Troctomorpha</taxon>
        <taxon>Phthiraptera</taxon>
        <taxon>Anoplura</taxon>
        <taxon>Pediculidae</taxon>
        <taxon>Pediculus</taxon>
    </lineage>
</organism>
<dbReference type="VEuPathDB" id="VectorBase:PHUM376520"/>
<evidence type="ECO:0000313" key="3">
    <source>
        <dbReference type="EMBL" id="EEB15595.1"/>
    </source>
</evidence>
<dbReference type="RefSeq" id="XP_002428333.1">
    <property type="nucleotide sequence ID" value="XM_002428288.1"/>
</dbReference>
<dbReference type="HOGENOM" id="CLU_750762_0_0_1"/>
<dbReference type="InParanoid" id="E0VQD9"/>
<keyword evidence="2" id="KW-0732">Signal</keyword>
<evidence type="ECO:0000256" key="1">
    <source>
        <dbReference type="SAM" id="MobiDB-lite"/>
    </source>
</evidence>